<reference evidence="1 2" key="1">
    <citation type="submission" date="2016-01" db="EMBL/GenBank/DDBJ databases">
        <title>The new phylogeny of the genus Mycobacterium.</title>
        <authorList>
            <person name="Tarcisio F."/>
            <person name="Conor M."/>
            <person name="Antonella G."/>
            <person name="Elisabetta G."/>
            <person name="Giulia F.S."/>
            <person name="Sara T."/>
            <person name="Anna F."/>
            <person name="Clotilde B."/>
            <person name="Roberto B."/>
            <person name="Veronica D.S."/>
            <person name="Fabio R."/>
            <person name="Monica P."/>
            <person name="Olivier J."/>
            <person name="Enrico T."/>
            <person name="Nicola S."/>
        </authorList>
    </citation>
    <scope>NUCLEOTIDE SEQUENCE [LARGE SCALE GENOMIC DNA]</scope>
    <source>
        <strain evidence="1 2">DSM 45541</strain>
    </source>
</reference>
<dbReference type="InterPro" id="IPR036689">
    <property type="entry name" value="ESAT-6-like_sf"/>
</dbReference>
<sequence length="104" mass="10873">MSSPMRADVASLTTEAGTFDRISGDLEATRLQVEAIAAQAQANLNSPSAGIALQAALQRYREASHQQNVLLSQISENIHVTGAQYDATDANNASAVQTAMGSVL</sequence>
<name>A0A1X1WPV8_MYCIR</name>
<evidence type="ECO:0000313" key="2">
    <source>
        <dbReference type="Proteomes" id="UP000193622"/>
    </source>
</evidence>
<evidence type="ECO:0000313" key="1">
    <source>
        <dbReference type="EMBL" id="ORV88570.1"/>
    </source>
</evidence>
<dbReference type="Gene3D" id="1.10.287.1060">
    <property type="entry name" value="ESAT-6-like"/>
    <property type="match status" value="1"/>
</dbReference>
<gene>
    <name evidence="1" type="ORF">AWC12_11685</name>
</gene>
<proteinExistence type="predicted"/>
<dbReference type="Proteomes" id="UP000193622">
    <property type="component" value="Unassembled WGS sequence"/>
</dbReference>
<protein>
    <submittedName>
        <fullName evidence="1">Type VII secretion protein EsxB</fullName>
    </submittedName>
</protein>
<accession>A0A1X1WPV8</accession>
<dbReference type="SUPFAM" id="SSF140453">
    <property type="entry name" value="EsxAB dimer-like"/>
    <property type="match status" value="1"/>
</dbReference>
<dbReference type="EMBL" id="LQPC01000028">
    <property type="protein sequence ID" value="ORV88570.1"/>
    <property type="molecule type" value="Genomic_DNA"/>
</dbReference>
<comment type="caution">
    <text evidence="1">The sequence shown here is derived from an EMBL/GenBank/DDBJ whole genome shotgun (WGS) entry which is preliminary data.</text>
</comment>
<dbReference type="AlphaFoldDB" id="A0A1X1WPV8"/>
<organism evidence="1 2">
    <name type="scientific">Mycolicibacterium iranicum</name>
    <name type="common">Mycobacterium iranicum</name>
    <dbReference type="NCBI Taxonomy" id="912594"/>
    <lineage>
        <taxon>Bacteria</taxon>
        <taxon>Bacillati</taxon>
        <taxon>Actinomycetota</taxon>
        <taxon>Actinomycetes</taxon>
        <taxon>Mycobacteriales</taxon>
        <taxon>Mycobacteriaceae</taxon>
        <taxon>Mycolicibacterium</taxon>
    </lineage>
</organism>